<proteinExistence type="predicted"/>
<evidence type="ECO:0000256" key="1">
    <source>
        <dbReference type="SAM" id="MobiDB-lite"/>
    </source>
</evidence>
<reference evidence="2 3" key="1">
    <citation type="journal article" date="2014" name="Genome Biol.">
        <title>Transcriptome and methylome profiling reveals relics of genome dominance in the mesopolyploid Brassica oleracea.</title>
        <authorList>
            <person name="Parkin I.A."/>
            <person name="Koh C."/>
            <person name="Tang H."/>
            <person name="Robinson S.J."/>
            <person name="Kagale S."/>
            <person name="Clarke W.E."/>
            <person name="Town C.D."/>
            <person name="Nixon J."/>
            <person name="Krishnakumar V."/>
            <person name="Bidwell S.L."/>
            <person name="Denoeud F."/>
            <person name="Belcram H."/>
            <person name="Links M.G."/>
            <person name="Just J."/>
            <person name="Clarke C."/>
            <person name="Bender T."/>
            <person name="Huebert T."/>
            <person name="Mason A.S."/>
            <person name="Pires J.C."/>
            <person name="Barker G."/>
            <person name="Moore J."/>
            <person name="Walley P.G."/>
            <person name="Manoli S."/>
            <person name="Batley J."/>
            <person name="Edwards D."/>
            <person name="Nelson M.N."/>
            <person name="Wang X."/>
            <person name="Paterson A.H."/>
            <person name="King G."/>
            <person name="Bancroft I."/>
            <person name="Chalhoub B."/>
            <person name="Sharpe A.G."/>
        </authorList>
    </citation>
    <scope>NUCLEOTIDE SEQUENCE</scope>
    <source>
        <strain evidence="2 3">cv. TO1000</strain>
    </source>
</reference>
<evidence type="ECO:0000313" key="2">
    <source>
        <dbReference type="EnsemblPlants" id="Bo9g092660.1"/>
    </source>
</evidence>
<dbReference type="Pfam" id="PF03004">
    <property type="entry name" value="Transposase_24"/>
    <property type="match status" value="1"/>
</dbReference>
<dbReference type="Gramene" id="Bo9g092660.1">
    <property type="protein sequence ID" value="Bo9g092660.1"/>
    <property type="gene ID" value="Bo9g092660"/>
</dbReference>
<sequence length="339" mass="38346">SNDDQTRPRQRRGRGGFAFAPQLLPYISLCCTRSCSSRSRCCNPAPLAPAAAPASAPPDPPGVMSVAELQKFNWNSDETLFIYHHFVHKVMDNYGKQIHEWKKKWEINKVSKSINNTVWKELCVHWDKEETKETSSTNSTNRRSDRKGKGIYKHNLGAQSIASLGDRKAEENDGEPVDDLALMKRTYTNKKTGQIDDGLVREAVTLVQTQVQDEVSRLQTEDDASTASTNLSRFRINEIVESVPKKKGRLVGLGRRTRSVPPSSAPPPFVDPEVLTAQLKDKDDRISLLETQMAAQQTQRRLNQQMMEMMQKMYPNEVNIPRDLFLGIFRGFISSEIPD</sequence>
<keyword evidence="3" id="KW-1185">Reference proteome</keyword>
<dbReference type="HOGENOM" id="CLU_040720_0_0_1"/>
<feature type="region of interest" description="Disordered" evidence="1">
    <location>
        <begin position="130"/>
        <end position="152"/>
    </location>
</feature>
<evidence type="ECO:0000313" key="3">
    <source>
        <dbReference type="Proteomes" id="UP000032141"/>
    </source>
</evidence>
<dbReference type="InterPro" id="IPR004252">
    <property type="entry name" value="Probable_transposase_24"/>
</dbReference>
<dbReference type="PANTHER" id="PTHR33411:SF34">
    <property type="entry name" value="PROTEIN, PUTATIVE-RELATED"/>
    <property type="match status" value="1"/>
</dbReference>
<dbReference type="Proteomes" id="UP000032141">
    <property type="component" value="Chromosome C9"/>
</dbReference>
<reference evidence="2" key="2">
    <citation type="submission" date="2015-03" db="UniProtKB">
        <authorList>
            <consortium name="EnsemblPlants"/>
        </authorList>
    </citation>
    <scope>IDENTIFICATION</scope>
</reference>
<name>A0A0D3E9B5_BRAOL</name>
<dbReference type="EnsemblPlants" id="Bo9g092660.1">
    <property type="protein sequence ID" value="Bo9g092660.1"/>
    <property type="gene ID" value="Bo9g092660"/>
</dbReference>
<dbReference type="eggNOG" id="ENOG502S9GY">
    <property type="taxonomic scope" value="Eukaryota"/>
</dbReference>
<dbReference type="PANTHER" id="PTHR33411">
    <property type="entry name" value="OS08G0392500 PROTEIN"/>
    <property type="match status" value="1"/>
</dbReference>
<protein>
    <submittedName>
        <fullName evidence="2">Uncharacterized protein</fullName>
    </submittedName>
</protein>
<dbReference type="AlphaFoldDB" id="A0A0D3E9B5"/>
<accession>A0A0D3E9B5</accession>
<organism evidence="2 3">
    <name type="scientific">Brassica oleracea var. oleracea</name>
    <dbReference type="NCBI Taxonomy" id="109376"/>
    <lineage>
        <taxon>Eukaryota</taxon>
        <taxon>Viridiplantae</taxon>
        <taxon>Streptophyta</taxon>
        <taxon>Embryophyta</taxon>
        <taxon>Tracheophyta</taxon>
        <taxon>Spermatophyta</taxon>
        <taxon>Magnoliopsida</taxon>
        <taxon>eudicotyledons</taxon>
        <taxon>Gunneridae</taxon>
        <taxon>Pentapetalae</taxon>
        <taxon>rosids</taxon>
        <taxon>malvids</taxon>
        <taxon>Brassicales</taxon>
        <taxon>Brassicaceae</taxon>
        <taxon>Brassiceae</taxon>
        <taxon>Brassica</taxon>
    </lineage>
</organism>